<reference evidence="1 2" key="1">
    <citation type="journal article" date="2020" name="Phytopathology">
        <title>Genome Sequence Resources of Colletotrichum truncatum, C. plurivorum, C. musicola, and C. sojae: Four Species Pathogenic to Soybean (Glycine max).</title>
        <authorList>
            <person name="Rogerio F."/>
            <person name="Boufleur T.R."/>
            <person name="Ciampi-Guillardi M."/>
            <person name="Sukno S.A."/>
            <person name="Thon M.R."/>
            <person name="Massola Junior N.S."/>
            <person name="Baroncelli R."/>
        </authorList>
    </citation>
    <scope>NUCLEOTIDE SEQUENCE [LARGE SCALE GENOMIC DNA]</scope>
    <source>
        <strain evidence="1 2">CMES1059</strain>
    </source>
</reference>
<proteinExistence type="predicted"/>
<keyword evidence="2" id="KW-1185">Reference proteome</keyword>
<gene>
    <name evidence="1" type="ORF">CTRU02_214538</name>
</gene>
<dbReference type="Proteomes" id="UP000805649">
    <property type="component" value="Unassembled WGS sequence"/>
</dbReference>
<organism evidence="1 2">
    <name type="scientific">Colletotrichum truncatum</name>
    <name type="common">Anthracnose fungus</name>
    <name type="synonym">Colletotrichum capsici</name>
    <dbReference type="NCBI Taxonomy" id="5467"/>
    <lineage>
        <taxon>Eukaryota</taxon>
        <taxon>Fungi</taxon>
        <taxon>Dikarya</taxon>
        <taxon>Ascomycota</taxon>
        <taxon>Pezizomycotina</taxon>
        <taxon>Sordariomycetes</taxon>
        <taxon>Hypocreomycetidae</taxon>
        <taxon>Glomerellales</taxon>
        <taxon>Glomerellaceae</taxon>
        <taxon>Colletotrichum</taxon>
        <taxon>Colletotrichum truncatum species complex</taxon>
    </lineage>
</organism>
<protein>
    <submittedName>
        <fullName evidence="1">Uncharacterized protein</fullName>
    </submittedName>
</protein>
<sequence length="172" mass="18720">MADPLAILGSVAASFQLVEVAAKTLLGTLKFVRELRDIPRKTAAQLDDVDRSTERVRYMCTSVLGAGSVAVDNVDSAILARLSTCADGLRSALDEAQGMLKPLVDGYDAAKNKPVRRLWNAVVSTTRESSILDRLQKIDKLNLEMVGELQIAGFAVQADIRIHTRSDFDFGE</sequence>
<dbReference type="EMBL" id="VUJX02000011">
    <property type="protein sequence ID" value="KAL0930463.1"/>
    <property type="molecule type" value="Genomic_DNA"/>
</dbReference>
<comment type="caution">
    <text evidence="1">The sequence shown here is derived from an EMBL/GenBank/DDBJ whole genome shotgun (WGS) entry which is preliminary data.</text>
</comment>
<accession>A0ACC3YF28</accession>
<evidence type="ECO:0000313" key="2">
    <source>
        <dbReference type="Proteomes" id="UP000805649"/>
    </source>
</evidence>
<name>A0ACC3YF28_COLTU</name>
<evidence type="ECO:0000313" key="1">
    <source>
        <dbReference type="EMBL" id="KAL0930463.1"/>
    </source>
</evidence>